<dbReference type="PANTHER" id="PTHR18934">
    <property type="entry name" value="ATP-DEPENDENT RNA HELICASE"/>
    <property type="match status" value="1"/>
</dbReference>
<dbReference type="CDD" id="cd18791">
    <property type="entry name" value="SF2_C_RHA"/>
    <property type="match status" value="1"/>
</dbReference>
<dbReference type="PANTHER" id="PTHR18934:SF237">
    <property type="entry name" value="ATP-DEPENDENT DNA_RNA HELICASE DHX36"/>
    <property type="match status" value="1"/>
</dbReference>
<evidence type="ECO:0000256" key="2">
    <source>
        <dbReference type="ARBA" id="ARBA00022741"/>
    </source>
</evidence>
<proteinExistence type="predicted"/>
<dbReference type="Gene3D" id="3.40.50.300">
    <property type="entry name" value="P-loop containing nucleotide triphosphate hydrolases"/>
    <property type="match status" value="2"/>
</dbReference>
<evidence type="ECO:0000313" key="10">
    <source>
        <dbReference type="Proteomes" id="UP000000305"/>
    </source>
</evidence>
<dbReference type="GO" id="GO:0003724">
    <property type="term" value="F:RNA helicase activity"/>
    <property type="evidence" value="ECO:0007669"/>
    <property type="project" value="UniProtKB-EC"/>
</dbReference>
<dbReference type="GO" id="GO:0005524">
    <property type="term" value="F:ATP binding"/>
    <property type="evidence" value="ECO:0007669"/>
    <property type="project" value="UniProtKB-KW"/>
</dbReference>
<evidence type="ECO:0000256" key="1">
    <source>
        <dbReference type="ARBA" id="ARBA00012552"/>
    </source>
</evidence>
<dbReference type="PhylomeDB" id="E9G4J7"/>
<dbReference type="KEGG" id="dpx:DAPPUDRAFT_98847"/>
<dbReference type="FunFam" id="3.40.50.300:FF:000500">
    <property type="entry name" value="ATP-dependent RNA helicase DHX29"/>
    <property type="match status" value="1"/>
</dbReference>
<dbReference type="eggNOG" id="KOG0920">
    <property type="taxonomic scope" value="Eukaryota"/>
</dbReference>
<dbReference type="PROSITE" id="PS51192">
    <property type="entry name" value="HELICASE_ATP_BIND_1"/>
    <property type="match status" value="1"/>
</dbReference>
<evidence type="ECO:0000259" key="8">
    <source>
        <dbReference type="PROSITE" id="PS51194"/>
    </source>
</evidence>
<feature type="domain" description="Helicase ATP-binding" evidence="7">
    <location>
        <begin position="18"/>
        <end position="189"/>
    </location>
</feature>
<dbReference type="Pfam" id="PF00270">
    <property type="entry name" value="DEAD"/>
    <property type="match status" value="1"/>
</dbReference>
<keyword evidence="10" id="KW-1185">Reference proteome</keyword>
<dbReference type="CDD" id="cd17917">
    <property type="entry name" value="DEXHc_RHA-like"/>
    <property type="match status" value="1"/>
</dbReference>
<reference evidence="9 10" key="1">
    <citation type="journal article" date="2011" name="Science">
        <title>The ecoresponsive genome of Daphnia pulex.</title>
        <authorList>
            <person name="Colbourne J.K."/>
            <person name="Pfrender M.E."/>
            <person name="Gilbert D."/>
            <person name="Thomas W.K."/>
            <person name="Tucker A."/>
            <person name="Oakley T.H."/>
            <person name="Tokishita S."/>
            <person name="Aerts A."/>
            <person name="Arnold G.J."/>
            <person name="Basu M.K."/>
            <person name="Bauer D.J."/>
            <person name="Caceres C.E."/>
            <person name="Carmel L."/>
            <person name="Casola C."/>
            <person name="Choi J.H."/>
            <person name="Detter J.C."/>
            <person name="Dong Q."/>
            <person name="Dusheyko S."/>
            <person name="Eads B.D."/>
            <person name="Frohlich T."/>
            <person name="Geiler-Samerotte K.A."/>
            <person name="Gerlach D."/>
            <person name="Hatcher P."/>
            <person name="Jogdeo S."/>
            <person name="Krijgsveld J."/>
            <person name="Kriventseva E.V."/>
            <person name="Kultz D."/>
            <person name="Laforsch C."/>
            <person name="Lindquist E."/>
            <person name="Lopez J."/>
            <person name="Manak J.R."/>
            <person name="Muller J."/>
            <person name="Pangilinan J."/>
            <person name="Patwardhan R.P."/>
            <person name="Pitluck S."/>
            <person name="Pritham E.J."/>
            <person name="Rechtsteiner A."/>
            <person name="Rho M."/>
            <person name="Rogozin I.B."/>
            <person name="Sakarya O."/>
            <person name="Salamov A."/>
            <person name="Schaack S."/>
            <person name="Shapiro H."/>
            <person name="Shiga Y."/>
            <person name="Skalitzky C."/>
            <person name="Smith Z."/>
            <person name="Souvorov A."/>
            <person name="Sung W."/>
            <person name="Tang Z."/>
            <person name="Tsuchiya D."/>
            <person name="Tu H."/>
            <person name="Vos H."/>
            <person name="Wang M."/>
            <person name="Wolf Y.I."/>
            <person name="Yamagata H."/>
            <person name="Yamada T."/>
            <person name="Ye Y."/>
            <person name="Shaw J.R."/>
            <person name="Andrews J."/>
            <person name="Crease T.J."/>
            <person name="Tang H."/>
            <person name="Lucas S.M."/>
            <person name="Robertson H.M."/>
            <person name="Bork P."/>
            <person name="Koonin E.V."/>
            <person name="Zdobnov E.M."/>
            <person name="Grigoriev I.V."/>
            <person name="Lynch M."/>
            <person name="Boore J.L."/>
        </authorList>
    </citation>
    <scope>NUCLEOTIDE SEQUENCE [LARGE SCALE GENOMIC DNA]</scope>
</reference>
<evidence type="ECO:0000256" key="6">
    <source>
        <dbReference type="ARBA" id="ARBA00047984"/>
    </source>
</evidence>
<dbReference type="AlphaFoldDB" id="E9G4J7"/>
<dbReference type="STRING" id="6669.E9G4J7"/>
<dbReference type="HOGENOM" id="CLU_001832_5_7_1"/>
<dbReference type="InterPro" id="IPR001650">
    <property type="entry name" value="Helicase_C-like"/>
</dbReference>
<dbReference type="InterPro" id="IPR011545">
    <property type="entry name" value="DEAD/DEAH_box_helicase_dom"/>
</dbReference>
<dbReference type="EMBL" id="GL732532">
    <property type="protein sequence ID" value="EFX85550.1"/>
    <property type="molecule type" value="Genomic_DNA"/>
</dbReference>
<dbReference type="InParanoid" id="E9G4J7"/>
<dbReference type="InterPro" id="IPR027417">
    <property type="entry name" value="P-loop_NTPase"/>
</dbReference>
<dbReference type="OMA" id="PIMFPDF"/>
<evidence type="ECO:0000256" key="4">
    <source>
        <dbReference type="ARBA" id="ARBA00022806"/>
    </source>
</evidence>
<evidence type="ECO:0000259" key="7">
    <source>
        <dbReference type="PROSITE" id="PS51192"/>
    </source>
</evidence>
<accession>E9G4J7</accession>
<dbReference type="GO" id="GO:0016787">
    <property type="term" value="F:hydrolase activity"/>
    <property type="evidence" value="ECO:0007669"/>
    <property type="project" value="UniProtKB-KW"/>
</dbReference>
<dbReference type="SMART" id="SM00487">
    <property type="entry name" value="DEXDc"/>
    <property type="match status" value="1"/>
</dbReference>
<dbReference type="PROSITE" id="PS00690">
    <property type="entry name" value="DEAH_ATP_HELICASE"/>
    <property type="match status" value="1"/>
</dbReference>
<evidence type="ECO:0000256" key="5">
    <source>
        <dbReference type="ARBA" id="ARBA00022840"/>
    </source>
</evidence>
<sequence length="415" mass="46921">MLASRVTLPAWSQKEDVLNTVRDNQVVVMCGETGCGKTTQIGQFLLDEAIETGSGSTFHAICTQPRRLAAISVACRVAEERNETCGDSTSSVGYQIRLERLYPRERGSILFCTTGILVQLLISDPLLENYSHILLDEVHERDLLTDFILTIVRDLLPKRPKLRVILMSATINSDLLSTYFNNCPVLNISGRNFPVQVFYLEDILSELDYRFQAPEILIMALLKHIFAREADGAILIFFLGWEQIKSLNKLLLNDRQFSSRKFLIFTLHSMLPTFNQRQVFDKPPRGVRKLILSTNTAETSLTIDDVYVIDCGKAKLPNFDPQTKLNTLNSEWITLANEFAINYTAVDRTRLEELILRVKILKLGWVEDFLRKVPEPPDDCTVKISLELLHELGALDDAECLTAVSVIPKSVSSEL</sequence>
<keyword evidence="5" id="KW-0067">ATP-binding</keyword>
<dbReference type="Proteomes" id="UP000000305">
    <property type="component" value="Unassembled WGS sequence"/>
</dbReference>
<evidence type="ECO:0000313" key="9">
    <source>
        <dbReference type="EMBL" id="EFX85550.1"/>
    </source>
</evidence>
<comment type="catalytic activity">
    <reaction evidence="6">
        <text>ATP + H2O = ADP + phosphate + H(+)</text>
        <dbReference type="Rhea" id="RHEA:13065"/>
        <dbReference type="ChEBI" id="CHEBI:15377"/>
        <dbReference type="ChEBI" id="CHEBI:15378"/>
        <dbReference type="ChEBI" id="CHEBI:30616"/>
        <dbReference type="ChEBI" id="CHEBI:43474"/>
        <dbReference type="ChEBI" id="CHEBI:456216"/>
        <dbReference type="EC" id="3.6.4.13"/>
    </reaction>
</comment>
<feature type="domain" description="Helicase C-terminal" evidence="8">
    <location>
        <begin position="221"/>
        <end position="381"/>
    </location>
</feature>
<dbReference type="SUPFAM" id="SSF52540">
    <property type="entry name" value="P-loop containing nucleoside triphosphate hydrolases"/>
    <property type="match status" value="1"/>
</dbReference>
<dbReference type="GO" id="GO:0003676">
    <property type="term" value="F:nucleic acid binding"/>
    <property type="evidence" value="ECO:0007669"/>
    <property type="project" value="InterPro"/>
</dbReference>
<keyword evidence="2" id="KW-0547">Nucleotide-binding</keyword>
<evidence type="ECO:0000256" key="3">
    <source>
        <dbReference type="ARBA" id="ARBA00022801"/>
    </source>
</evidence>
<dbReference type="Pfam" id="PF00271">
    <property type="entry name" value="Helicase_C"/>
    <property type="match status" value="1"/>
</dbReference>
<protein>
    <recommendedName>
        <fullName evidence="1">RNA helicase</fullName>
        <ecNumber evidence="1">3.6.4.13</ecNumber>
    </recommendedName>
</protein>
<gene>
    <name evidence="9" type="ORF">DAPPUDRAFT_98847</name>
</gene>
<dbReference type="PROSITE" id="PS51194">
    <property type="entry name" value="HELICASE_CTER"/>
    <property type="match status" value="1"/>
</dbReference>
<dbReference type="InterPro" id="IPR002464">
    <property type="entry name" value="DNA/RNA_helicase_DEAH_CS"/>
</dbReference>
<keyword evidence="4" id="KW-0347">Helicase</keyword>
<dbReference type="OrthoDB" id="5600252at2759"/>
<organism evidence="9 10">
    <name type="scientific">Daphnia pulex</name>
    <name type="common">Water flea</name>
    <dbReference type="NCBI Taxonomy" id="6669"/>
    <lineage>
        <taxon>Eukaryota</taxon>
        <taxon>Metazoa</taxon>
        <taxon>Ecdysozoa</taxon>
        <taxon>Arthropoda</taxon>
        <taxon>Crustacea</taxon>
        <taxon>Branchiopoda</taxon>
        <taxon>Diplostraca</taxon>
        <taxon>Cladocera</taxon>
        <taxon>Anomopoda</taxon>
        <taxon>Daphniidae</taxon>
        <taxon>Daphnia</taxon>
    </lineage>
</organism>
<name>E9G4J7_DAPPU</name>
<dbReference type="InterPro" id="IPR014001">
    <property type="entry name" value="Helicase_ATP-bd"/>
</dbReference>
<dbReference type="EC" id="3.6.4.13" evidence="1"/>
<keyword evidence="3" id="KW-0378">Hydrolase</keyword>